<gene>
    <name evidence="3" type="ORF">J421_5666</name>
</gene>
<accession>W0RRA0</accession>
<evidence type="ECO:0000313" key="4">
    <source>
        <dbReference type="Proteomes" id="UP000019151"/>
    </source>
</evidence>
<feature type="signal peptide" evidence="1">
    <location>
        <begin position="1"/>
        <end position="19"/>
    </location>
</feature>
<keyword evidence="1" id="KW-0732">Signal</keyword>
<dbReference type="OrthoDB" id="7867467at2"/>
<name>W0RRA0_9BACT</name>
<dbReference type="Proteomes" id="UP000019151">
    <property type="component" value="Plasmid 2"/>
</dbReference>
<dbReference type="InParanoid" id="W0RRA0"/>
<dbReference type="EMBL" id="CP007130">
    <property type="protein sequence ID" value="AHG93201.1"/>
    <property type="molecule type" value="Genomic_DNA"/>
</dbReference>
<sequence>MRRIVIAALSLVTTAALTAATRPPTPVAIASATTHQALDDATIVAIFDAANTADIETGQLAAERGHTKEVRDFGAMLVRDHKMVRQQGRDLAKKLGVTPTPPKNDASATDHEAAMQRLRVLHGAAFDHAFLQHEVAFHKAVIDAIQSTLLPAIKNAEVKDLVVKVAPAFQAHMIAAQNLDKQLAER</sequence>
<dbReference type="PANTHER" id="PTHR38593">
    <property type="entry name" value="BLR2558 PROTEIN"/>
    <property type="match status" value="1"/>
</dbReference>
<organism evidence="3 4">
    <name type="scientific">Gemmatirosa kalamazoonensis</name>
    <dbReference type="NCBI Taxonomy" id="861299"/>
    <lineage>
        <taxon>Bacteria</taxon>
        <taxon>Pseudomonadati</taxon>
        <taxon>Gemmatimonadota</taxon>
        <taxon>Gemmatimonadia</taxon>
        <taxon>Gemmatimonadales</taxon>
        <taxon>Gemmatimonadaceae</taxon>
        <taxon>Gemmatirosa</taxon>
    </lineage>
</organism>
<dbReference type="PANTHER" id="PTHR38593:SF1">
    <property type="entry name" value="BLR2558 PROTEIN"/>
    <property type="match status" value="1"/>
</dbReference>
<evidence type="ECO:0000259" key="2">
    <source>
        <dbReference type="Pfam" id="PF13628"/>
    </source>
</evidence>
<dbReference type="Pfam" id="PF13628">
    <property type="entry name" value="DUF4142"/>
    <property type="match status" value="1"/>
</dbReference>
<dbReference type="InterPro" id="IPR012347">
    <property type="entry name" value="Ferritin-like"/>
</dbReference>
<protein>
    <recommendedName>
        <fullName evidence="2">DUF4142 domain-containing protein</fullName>
    </recommendedName>
</protein>
<evidence type="ECO:0000313" key="3">
    <source>
        <dbReference type="EMBL" id="AHG93201.1"/>
    </source>
</evidence>
<keyword evidence="4" id="KW-1185">Reference proteome</keyword>
<proteinExistence type="predicted"/>
<dbReference type="InterPro" id="IPR025419">
    <property type="entry name" value="DUF4142"/>
</dbReference>
<evidence type="ECO:0000256" key="1">
    <source>
        <dbReference type="SAM" id="SignalP"/>
    </source>
</evidence>
<feature type="chain" id="PRO_5004795303" description="DUF4142 domain-containing protein" evidence="1">
    <location>
        <begin position="20"/>
        <end position="186"/>
    </location>
</feature>
<dbReference type="HOGENOM" id="CLU_079636_3_0_0"/>
<feature type="domain" description="DUF4142" evidence="2">
    <location>
        <begin position="39"/>
        <end position="179"/>
    </location>
</feature>
<keyword evidence="3" id="KW-0614">Plasmid</keyword>
<dbReference type="RefSeq" id="WP_025414507.1">
    <property type="nucleotide sequence ID" value="NZ_CP007130.1"/>
</dbReference>
<dbReference type="eggNOG" id="COG3652">
    <property type="taxonomic scope" value="Bacteria"/>
</dbReference>
<geneLocation type="plasmid" evidence="3 4">
    <name>2</name>
</geneLocation>
<dbReference type="AlphaFoldDB" id="W0RRA0"/>
<reference evidence="3 4" key="1">
    <citation type="journal article" date="2014" name="Genome Announc.">
        <title>Genome Sequence and Methylome of Soil Bacterium Gemmatirosa kalamazoonensis KBS708T, a Member of the Rarely Cultivated Gemmatimonadetes Phylum.</title>
        <authorList>
            <person name="Debruyn J.M."/>
            <person name="Radosevich M."/>
            <person name="Wommack K.E."/>
            <person name="Polson S.W."/>
            <person name="Hauser L.J."/>
            <person name="Fawaz M.N."/>
            <person name="Korlach J."/>
            <person name="Tsai Y.C."/>
        </authorList>
    </citation>
    <scope>NUCLEOTIDE SEQUENCE [LARGE SCALE GENOMIC DNA]</scope>
    <source>
        <strain evidence="3 4">KBS708</strain>
        <plasmid evidence="4">Plasmid 2</plasmid>
    </source>
</reference>
<dbReference type="Gene3D" id="1.20.1260.10">
    <property type="match status" value="1"/>
</dbReference>
<dbReference type="KEGG" id="gba:J421_5666"/>